<gene>
    <name evidence="4" type="primary">GUN</name>
    <name evidence="4" type="ORF">A0H81_08873</name>
</gene>
<comment type="caution">
    <text evidence="4">The sequence shown here is derived from an EMBL/GenBank/DDBJ whole genome shotgun (WGS) entry which is preliminary data.</text>
</comment>
<dbReference type="Pfam" id="PF01670">
    <property type="entry name" value="Glyco_hydro_12"/>
    <property type="match status" value="1"/>
</dbReference>
<keyword evidence="2" id="KW-0378">Hydrolase</keyword>
<evidence type="ECO:0000313" key="4">
    <source>
        <dbReference type="EMBL" id="OBZ71677.1"/>
    </source>
</evidence>
<evidence type="ECO:0000256" key="1">
    <source>
        <dbReference type="ARBA" id="ARBA00005519"/>
    </source>
</evidence>
<keyword evidence="2" id="KW-0624">Polysaccharide degradation</keyword>
<dbReference type="OrthoDB" id="89349at2759"/>
<dbReference type="EMBL" id="LUGG01000011">
    <property type="protein sequence ID" value="OBZ71677.1"/>
    <property type="molecule type" value="Genomic_DNA"/>
</dbReference>
<dbReference type="Gene3D" id="2.60.120.180">
    <property type="match status" value="1"/>
</dbReference>
<dbReference type="InterPro" id="IPR002594">
    <property type="entry name" value="GH12"/>
</dbReference>
<dbReference type="STRING" id="5627.A0A1C7M587"/>
<dbReference type="GO" id="GO:0008810">
    <property type="term" value="F:cellulase activity"/>
    <property type="evidence" value="ECO:0007669"/>
    <property type="project" value="InterPro"/>
</dbReference>
<dbReference type="SUPFAM" id="SSF49899">
    <property type="entry name" value="Concanavalin A-like lectins/glucanases"/>
    <property type="match status" value="1"/>
</dbReference>
<dbReference type="PANTHER" id="PTHR34002:SF9">
    <property type="entry name" value="XYLOGLUCAN-SPECIFIC ENDO-BETA-1,4-GLUCANASE A"/>
    <property type="match status" value="1"/>
</dbReference>
<comment type="similarity">
    <text evidence="1 2">Belongs to the glycosyl hydrolase 12 (cellulase H) family.</text>
</comment>
<feature type="compositionally biased region" description="Polar residues" evidence="3">
    <location>
        <begin position="52"/>
        <end position="70"/>
    </location>
</feature>
<evidence type="ECO:0000256" key="3">
    <source>
        <dbReference type="SAM" id="MobiDB-lite"/>
    </source>
</evidence>
<dbReference type="PANTHER" id="PTHR34002">
    <property type="entry name" value="BLR1656 PROTEIN"/>
    <property type="match status" value="1"/>
</dbReference>
<dbReference type="Proteomes" id="UP000092993">
    <property type="component" value="Unassembled WGS sequence"/>
</dbReference>
<dbReference type="AlphaFoldDB" id="A0A1C7M587"/>
<keyword evidence="5" id="KW-1185">Reference proteome</keyword>
<evidence type="ECO:0000313" key="5">
    <source>
        <dbReference type="Proteomes" id="UP000092993"/>
    </source>
</evidence>
<dbReference type="GO" id="GO:0000272">
    <property type="term" value="P:polysaccharide catabolic process"/>
    <property type="evidence" value="ECO:0007669"/>
    <property type="project" value="UniProtKB-KW"/>
</dbReference>
<evidence type="ECO:0000256" key="2">
    <source>
        <dbReference type="RuleBase" id="RU361163"/>
    </source>
</evidence>
<dbReference type="InterPro" id="IPR013320">
    <property type="entry name" value="ConA-like_dom_sf"/>
</dbReference>
<feature type="region of interest" description="Disordered" evidence="3">
    <location>
        <begin position="33"/>
        <end position="203"/>
    </location>
</feature>
<keyword evidence="2" id="KW-0326">Glycosidase</keyword>
<organism evidence="4 5">
    <name type="scientific">Grifola frondosa</name>
    <name type="common">Maitake</name>
    <name type="synonym">Polyporus frondosus</name>
    <dbReference type="NCBI Taxonomy" id="5627"/>
    <lineage>
        <taxon>Eukaryota</taxon>
        <taxon>Fungi</taxon>
        <taxon>Dikarya</taxon>
        <taxon>Basidiomycota</taxon>
        <taxon>Agaricomycotina</taxon>
        <taxon>Agaricomycetes</taxon>
        <taxon>Polyporales</taxon>
        <taxon>Grifolaceae</taxon>
        <taxon>Grifola</taxon>
    </lineage>
</organism>
<feature type="compositionally biased region" description="Low complexity" evidence="3">
    <location>
        <begin position="79"/>
        <end position="106"/>
    </location>
</feature>
<feature type="compositionally biased region" description="Basic and acidic residues" evidence="3">
    <location>
        <begin position="155"/>
        <end position="191"/>
    </location>
</feature>
<protein>
    <submittedName>
        <fullName evidence="4">Endoglucanase-1</fullName>
    </submittedName>
</protein>
<dbReference type="InterPro" id="IPR013319">
    <property type="entry name" value="GH11/12"/>
</dbReference>
<name>A0A1C7M587_GRIFR</name>
<keyword evidence="2" id="KW-0119">Carbohydrate metabolism</keyword>
<reference evidence="4 5" key="1">
    <citation type="submission" date="2016-03" db="EMBL/GenBank/DDBJ databases">
        <title>Whole genome sequencing of Grifola frondosa 9006-11.</title>
        <authorList>
            <person name="Min B."/>
            <person name="Park H."/>
            <person name="Kim J.-G."/>
            <person name="Cho H."/>
            <person name="Oh Y.-L."/>
            <person name="Kong W.-S."/>
            <person name="Choi I.-G."/>
        </authorList>
    </citation>
    <scope>NUCLEOTIDE SEQUENCE [LARGE SCALE GENOMIC DNA]</scope>
    <source>
        <strain evidence="4 5">9006-11</strain>
    </source>
</reference>
<proteinExistence type="inferred from homology"/>
<feature type="compositionally biased region" description="Low complexity" evidence="3">
    <location>
        <begin position="122"/>
        <end position="134"/>
    </location>
</feature>
<sequence>MADPTKAETEQVFKVLKAQKGNKIPDRVIVDGTVELSSTPTPPAGDEDDFFSSWNKPATPKPTETASARSTPPPMIGRSVSASSAPAAPASRTVSSSSLRANSSSTVGSRPTSKLGASRLNSSTTTATSTTAAPKKAKLGGLGAKKAAAPIDFAEAERRAAAEAERVRQLGYDREREKAEEEERARQEVEKSAAATQPKGNAHDMERLGMGMKRLGFGAVPVAAVASTSSSAGEDAPTYAREKFGNQKAISSDMYFGRNSYDPAAVSEAQTRLQSFQGASSISSNQYFGRDEEEEIAGMGHGTDGGILGDGTLAGLELAERMRFRRYWRTQMCRTWVPRAAFGRLSVFVALAASAAAQTLTGPFDCLPAGSFTLCQNLWGRTAGVGSQNSTLISTSGNSISWLTDYTWAEAPNNVKSYANVLHNTAMGMQWSYEVESSGIRADVSYDIWTGVPSSGSPASSASSFEIMIWLSGLGGIQPVGSQIVSGISLAGYTWNLWRGPNANWQVLSFVSADGNINDFNADLKDFFDYLIANQGVASTQFLQAIQTGTEPFVGNATLLISNYSVDVQV</sequence>
<accession>A0A1C7M587</accession>